<dbReference type="SMART" id="SM00418">
    <property type="entry name" value="HTH_ARSR"/>
    <property type="match status" value="1"/>
</dbReference>
<dbReference type="EMBL" id="JADKPN010000017">
    <property type="protein sequence ID" value="MBF4765630.1"/>
    <property type="molecule type" value="Genomic_DNA"/>
</dbReference>
<dbReference type="GO" id="GO:0003677">
    <property type="term" value="F:DNA binding"/>
    <property type="evidence" value="ECO:0007669"/>
    <property type="project" value="UniProtKB-KW"/>
</dbReference>
<dbReference type="CDD" id="cd00090">
    <property type="entry name" value="HTH_ARSR"/>
    <property type="match status" value="1"/>
</dbReference>
<dbReference type="InterPro" id="IPR036388">
    <property type="entry name" value="WH-like_DNA-bd_sf"/>
</dbReference>
<dbReference type="PROSITE" id="PS50987">
    <property type="entry name" value="HTH_ARSR_2"/>
    <property type="match status" value="1"/>
</dbReference>
<dbReference type="Pfam" id="PF12840">
    <property type="entry name" value="HTH_20"/>
    <property type="match status" value="1"/>
</dbReference>
<dbReference type="Proteomes" id="UP000640489">
    <property type="component" value="Unassembled WGS sequence"/>
</dbReference>
<dbReference type="SUPFAM" id="SSF46785">
    <property type="entry name" value="Winged helix' DNA-binding domain"/>
    <property type="match status" value="1"/>
</dbReference>
<accession>A0A930YMH3</accession>
<keyword evidence="3" id="KW-0804">Transcription</keyword>
<evidence type="ECO:0000256" key="1">
    <source>
        <dbReference type="ARBA" id="ARBA00023015"/>
    </source>
</evidence>
<dbReference type="InterPro" id="IPR011991">
    <property type="entry name" value="ArsR-like_HTH"/>
</dbReference>
<keyword evidence="2" id="KW-0238">DNA-binding</keyword>
<evidence type="ECO:0000256" key="2">
    <source>
        <dbReference type="ARBA" id="ARBA00023125"/>
    </source>
</evidence>
<evidence type="ECO:0000313" key="6">
    <source>
        <dbReference type="Proteomes" id="UP000640489"/>
    </source>
</evidence>
<dbReference type="AlphaFoldDB" id="A0A930YMH3"/>
<protein>
    <submittedName>
        <fullName evidence="5">Helix-turn-helix transcriptional regulator</fullName>
    </submittedName>
</protein>
<evidence type="ECO:0000256" key="3">
    <source>
        <dbReference type="ARBA" id="ARBA00023163"/>
    </source>
</evidence>
<name>A0A930YMH3_9ACTN</name>
<evidence type="ECO:0000313" key="5">
    <source>
        <dbReference type="EMBL" id="MBF4765630.1"/>
    </source>
</evidence>
<dbReference type="InterPro" id="IPR051081">
    <property type="entry name" value="HTH_MetalResp_TranReg"/>
</dbReference>
<proteinExistence type="predicted"/>
<gene>
    <name evidence="5" type="ORF">ISU07_21070</name>
</gene>
<evidence type="ECO:0000259" key="4">
    <source>
        <dbReference type="PROSITE" id="PS50987"/>
    </source>
</evidence>
<dbReference type="RefSeq" id="WP_194708812.1">
    <property type="nucleotide sequence ID" value="NZ_JADKPN010000017.1"/>
</dbReference>
<organism evidence="5 6">
    <name type="scientific">Nocardioides islandensis</name>
    <dbReference type="NCBI Taxonomy" id="433663"/>
    <lineage>
        <taxon>Bacteria</taxon>
        <taxon>Bacillati</taxon>
        <taxon>Actinomycetota</taxon>
        <taxon>Actinomycetes</taxon>
        <taxon>Propionibacteriales</taxon>
        <taxon>Nocardioidaceae</taxon>
        <taxon>Nocardioides</taxon>
    </lineage>
</organism>
<keyword evidence="1" id="KW-0805">Transcription regulation</keyword>
<dbReference type="GO" id="GO:0003700">
    <property type="term" value="F:DNA-binding transcription factor activity"/>
    <property type="evidence" value="ECO:0007669"/>
    <property type="project" value="InterPro"/>
</dbReference>
<keyword evidence="6" id="KW-1185">Reference proteome</keyword>
<dbReference type="InterPro" id="IPR001845">
    <property type="entry name" value="HTH_ArsR_DNA-bd_dom"/>
</dbReference>
<reference evidence="5" key="1">
    <citation type="submission" date="2020-11" db="EMBL/GenBank/DDBJ databases">
        <title>Nocardioides sp. nov., isolated from Soil of Cynanchum wilfordii Hemsley rhizosphere.</title>
        <authorList>
            <person name="Lee J.-S."/>
            <person name="Suh M.K."/>
            <person name="Kim J.-S."/>
        </authorList>
    </citation>
    <scope>NUCLEOTIDE SEQUENCE</scope>
    <source>
        <strain evidence="5">KCTC 19275</strain>
    </source>
</reference>
<dbReference type="Gene3D" id="1.10.10.10">
    <property type="entry name" value="Winged helix-like DNA-binding domain superfamily/Winged helix DNA-binding domain"/>
    <property type="match status" value="1"/>
</dbReference>
<dbReference type="PANTHER" id="PTHR33154">
    <property type="entry name" value="TRANSCRIPTIONAL REGULATOR, ARSR FAMILY"/>
    <property type="match status" value="1"/>
</dbReference>
<sequence length="198" mass="21994">MDLTSITPDVAGLKALSHPTRLRMLGLLRIDGPATATSLATRLGINTGQTSYHLRQLADHGFVVDDEERGNGRERWWKAAHQSTLANTVPRKPEDQDAMDAYIQTVAVIYTQQLQAAVEEMPLLPTEWRDASTLSDYHVRVTAKHAEALTTKMHELFMELREDDEDDPDAVDFVFQFQAFPRPGHVSGPAGQVGGEES</sequence>
<comment type="caution">
    <text evidence="5">The sequence shown here is derived from an EMBL/GenBank/DDBJ whole genome shotgun (WGS) entry which is preliminary data.</text>
</comment>
<feature type="domain" description="HTH arsR-type" evidence="4">
    <location>
        <begin position="1"/>
        <end position="96"/>
    </location>
</feature>
<dbReference type="PANTHER" id="PTHR33154:SF33">
    <property type="entry name" value="TRANSCRIPTIONAL REPRESSOR SDPR"/>
    <property type="match status" value="1"/>
</dbReference>
<dbReference type="InterPro" id="IPR036390">
    <property type="entry name" value="WH_DNA-bd_sf"/>
</dbReference>